<dbReference type="SUPFAM" id="SSF53098">
    <property type="entry name" value="Ribonuclease H-like"/>
    <property type="match status" value="1"/>
</dbReference>
<organism evidence="2 3">
    <name type="scientific">Bodo saltans</name>
    <name type="common">Flagellated protozoan</name>
    <dbReference type="NCBI Taxonomy" id="75058"/>
    <lineage>
        <taxon>Eukaryota</taxon>
        <taxon>Discoba</taxon>
        <taxon>Euglenozoa</taxon>
        <taxon>Kinetoplastea</taxon>
        <taxon>Metakinetoplastina</taxon>
        <taxon>Eubodonida</taxon>
        <taxon>Bodonidae</taxon>
        <taxon>Bodo</taxon>
    </lineage>
</organism>
<dbReference type="Proteomes" id="UP000051952">
    <property type="component" value="Unassembled WGS sequence"/>
</dbReference>
<dbReference type="OrthoDB" id="278452at2759"/>
<keyword evidence="3" id="KW-1185">Reference proteome</keyword>
<protein>
    <submittedName>
        <fullName evidence="2">Piwi, putative</fullName>
    </submittedName>
</protein>
<proteinExistence type="predicted"/>
<dbReference type="SMART" id="SM00950">
    <property type="entry name" value="Piwi"/>
    <property type="match status" value="1"/>
</dbReference>
<evidence type="ECO:0000313" key="3">
    <source>
        <dbReference type="Proteomes" id="UP000051952"/>
    </source>
</evidence>
<reference evidence="3" key="1">
    <citation type="submission" date="2015-09" db="EMBL/GenBank/DDBJ databases">
        <authorList>
            <consortium name="Pathogen Informatics"/>
        </authorList>
    </citation>
    <scope>NUCLEOTIDE SEQUENCE [LARGE SCALE GENOMIC DNA]</scope>
    <source>
        <strain evidence="3">Lake Konstanz</strain>
    </source>
</reference>
<evidence type="ECO:0000313" key="2">
    <source>
        <dbReference type="EMBL" id="CUG84703.1"/>
    </source>
</evidence>
<dbReference type="InterPro" id="IPR036397">
    <property type="entry name" value="RNaseH_sf"/>
</dbReference>
<dbReference type="GO" id="GO:0003676">
    <property type="term" value="F:nucleic acid binding"/>
    <property type="evidence" value="ECO:0007669"/>
    <property type="project" value="InterPro"/>
</dbReference>
<gene>
    <name evidence="2" type="ORF">BSAL_88885</name>
</gene>
<dbReference type="AlphaFoldDB" id="A0A0S4J625"/>
<dbReference type="InterPro" id="IPR003165">
    <property type="entry name" value="Piwi"/>
</dbReference>
<dbReference type="VEuPathDB" id="TriTrypDB:BSAL_88885"/>
<sequence>MQVRHSLKNNVAEVALVYCNDAAITEVPDENAVNDAPIQEKDDQKSNQLALRLDTKSLVAAEQSLLDEIQQHYGNGPYTEDVQRRIARAVQGTPFVVSTNLRHASVRVVKFGLQPETVQLEPHLKAVQGDIVRGQPYAILHDHSIVPLQALHCCFDPKMRTWQDVTVATCSFIPQKRVGVLAGFRTALEQGLGMWGIQLAKEPYVSKSLAILEAPSKGKYQPQSQSPKPTMPTSILFCSIASDRTGSEDRDKIITTAQHLAKEFNSPYHAHCASEVDAVAMVEANLCDGGRLRDVNSAVVFVTSERDTRASRWLVGECLRRGILPVCIPGVAKRRQGLLVANVRVNIRTKFELDPLKGINVGQEVPAIANKCVLSVGIDCCNNPSGTIGAAVGVLTTPQGNKIFSTFWRNTVRGREVEQVAEQFGFIIQQAMKSSRLDEVIVLQDGNVFSELQTMKKRVPVGCGITFMCLHKRTNIRFMHHSTDKNVAANATRGTVIQSHTPSPLLFKPLAPSFYLQSHECPMSTARCVEYTVHAVSESLDIPDVQKLAHCMSHVFAPIATKLPLPTRCAHRLGAIAERIIDASPDFQCQEIPDALGSRMWFL</sequence>
<name>A0A0S4J625_BODSA</name>
<evidence type="ECO:0000259" key="1">
    <source>
        <dbReference type="SMART" id="SM00950"/>
    </source>
</evidence>
<accession>A0A0S4J625</accession>
<dbReference type="InterPro" id="IPR012337">
    <property type="entry name" value="RNaseH-like_sf"/>
</dbReference>
<feature type="domain" description="Piwi" evidence="1">
    <location>
        <begin position="297"/>
        <end position="582"/>
    </location>
</feature>
<dbReference type="Pfam" id="PF02171">
    <property type="entry name" value="Piwi"/>
    <property type="match status" value="1"/>
</dbReference>
<dbReference type="Gene3D" id="3.30.420.10">
    <property type="entry name" value="Ribonuclease H-like superfamily/Ribonuclease H"/>
    <property type="match status" value="1"/>
</dbReference>
<dbReference type="PANTHER" id="PTHR22891">
    <property type="entry name" value="EUKARYOTIC TRANSLATION INITIATION FACTOR 2C"/>
    <property type="match status" value="1"/>
</dbReference>
<dbReference type="EMBL" id="CYKH01001126">
    <property type="protein sequence ID" value="CUG84703.1"/>
    <property type="molecule type" value="Genomic_DNA"/>
</dbReference>